<name>A0ABV3EK29_9ACTN</name>
<accession>A0ABV3EK29</accession>
<organism evidence="2 3">
    <name type="scientific">Streptomyces chilikensis</name>
    <dbReference type="NCBI Taxonomy" id="1194079"/>
    <lineage>
        <taxon>Bacteria</taxon>
        <taxon>Bacillati</taxon>
        <taxon>Actinomycetota</taxon>
        <taxon>Actinomycetes</taxon>
        <taxon>Kitasatosporales</taxon>
        <taxon>Streptomycetaceae</taxon>
        <taxon>Streptomyces</taxon>
    </lineage>
</organism>
<comment type="caution">
    <text evidence="2">The sequence shown here is derived from an EMBL/GenBank/DDBJ whole genome shotgun (WGS) entry which is preliminary data.</text>
</comment>
<dbReference type="SUPFAM" id="SSF48317">
    <property type="entry name" value="Acid phosphatase/Vanadium-dependent haloperoxidase"/>
    <property type="match status" value="1"/>
</dbReference>
<keyword evidence="2" id="KW-0575">Peroxidase</keyword>
<keyword evidence="2" id="KW-0560">Oxidoreductase</keyword>
<feature type="chain" id="PRO_5046318499" evidence="1">
    <location>
        <begin position="32"/>
        <end position="432"/>
    </location>
</feature>
<dbReference type="RefSeq" id="WP_359268935.1">
    <property type="nucleotide sequence ID" value="NZ_JBEZNA010000006.1"/>
</dbReference>
<dbReference type="InterPro" id="IPR036938">
    <property type="entry name" value="PAP2/HPO_sf"/>
</dbReference>
<dbReference type="InterPro" id="IPR052559">
    <property type="entry name" value="V-haloperoxidase"/>
</dbReference>
<dbReference type="Proteomes" id="UP001551584">
    <property type="component" value="Unassembled WGS sequence"/>
</dbReference>
<keyword evidence="3" id="KW-1185">Reference proteome</keyword>
<proteinExistence type="predicted"/>
<reference evidence="2 3" key="1">
    <citation type="submission" date="2024-06" db="EMBL/GenBank/DDBJ databases">
        <title>The Natural Products Discovery Center: Release of the First 8490 Sequenced Strains for Exploring Actinobacteria Biosynthetic Diversity.</title>
        <authorList>
            <person name="Kalkreuter E."/>
            <person name="Kautsar S.A."/>
            <person name="Yang D."/>
            <person name="Bader C.D."/>
            <person name="Teijaro C.N."/>
            <person name="Fluegel L."/>
            <person name="Davis C.M."/>
            <person name="Simpson J.R."/>
            <person name="Lauterbach L."/>
            <person name="Steele A.D."/>
            <person name="Gui C."/>
            <person name="Meng S."/>
            <person name="Li G."/>
            <person name="Viehrig K."/>
            <person name="Ye F."/>
            <person name="Su P."/>
            <person name="Kiefer A.F."/>
            <person name="Nichols A."/>
            <person name="Cepeda A.J."/>
            <person name="Yan W."/>
            <person name="Fan B."/>
            <person name="Jiang Y."/>
            <person name="Adhikari A."/>
            <person name="Zheng C.-J."/>
            <person name="Schuster L."/>
            <person name="Cowan T.M."/>
            <person name="Smanski M.J."/>
            <person name="Chevrette M.G."/>
            <person name="De Carvalho L.P.S."/>
            <person name="Shen B."/>
        </authorList>
    </citation>
    <scope>NUCLEOTIDE SEQUENCE [LARGE SCALE GENOMIC DNA]</scope>
    <source>
        <strain evidence="2 3">NPDC048117</strain>
    </source>
</reference>
<dbReference type="Gene3D" id="1.10.606.20">
    <property type="match status" value="1"/>
</dbReference>
<dbReference type="CDD" id="cd03398">
    <property type="entry name" value="PAP2_haloperoxidase"/>
    <property type="match status" value="1"/>
</dbReference>
<evidence type="ECO:0000313" key="3">
    <source>
        <dbReference type="Proteomes" id="UP001551584"/>
    </source>
</evidence>
<dbReference type="PANTHER" id="PTHR34599">
    <property type="entry name" value="PEROXIDASE-RELATED"/>
    <property type="match status" value="1"/>
</dbReference>
<evidence type="ECO:0000256" key="1">
    <source>
        <dbReference type="SAM" id="SignalP"/>
    </source>
</evidence>
<sequence>MRRMVGRGPSAPVTRLAVGLAALVSTLPAAASAAAEGTAPPATRDPAVVTEWMRVAADTIDAEVDGTPPDRMFWEAYAATAMYNAVTGIEGRYVPYRWREHGPRKASSAAAAAAAAHRLLSHYFPAADAELDAAYTATLARIPDGRAEQEGAAFGRRAADHFVALRAHDGRGDSVSFDKPPVPGIWRPTPPTFGPFSNAWLGRMRPLLLHSPDMFRPGPPPPTTSAPYARDLNEVKAYGARDSTVRTPEQTDTARFFTELDIPAALGDQAVRRQLDIAGTARLYAAVHAAQADGVIAAWDAKLHYGTWRPVTAIHLADQDGNPATEPDPGWEPLLPTPAHPDYLSGHAATAGALTGTLTKLLGDDRIDFTVRSVRGGSTRHYEHAADYDRDVIDARVFAGIHTRTADTVGNRVGHRIADWALTRYFVPVERR</sequence>
<evidence type="ECO:0000313" key="2">
    <source>
        <dbReference type="EMBL" id="MEU9576552.1"/>
    </source>
</evidence>
<keyword evidence="1" id="KW-0732">Signal</keyword>
<dbReference type="EC" id="1.11.1.-" evidence="2"/>
<dbReference type="GO" id="GO:0004601">
    <property type="term" value="F:peroxidase activity"/>
    <property type="evidence" value="ECO:0007669"/>
    <property type="project" value="UniProtKB-KW"/>
</dbReference>
<dbReference type="EMBL" id="JBEZNA010000006">
    <property type="protein sequence ID" value="MEU9576552.1"/>
    <property type="molecule type" value="Genomic_DNA"/>
</dbReference>
<protein>
    <submittedName>
        <fullName evidence="2">Vanadium-dependent haloperoxidase</fullName>
        <ecNumber evidence="2">1.11.1.-</ecNumber>
    </submittedName>
</protein>
<gene>
    <name evidence="2" type="ORF">AB0D95_04600</name>
</gene>
<dbReference type="PANTHER" id="PTHR34599:SF1">
    <property type="entry name" value="PHOSPHATIDIC ACID PHOSPHATASE TYPE 2_HALOPEROXIDASE DOMAIN-CONTAINING PROTEIN"/>
    <property type="match status" value="1"/>
</dbReference>
<feature type="signal peptide" evidence="1">
    <location>
        <begin position="1"/>
        <end position="31"/>
    </location>
</feature>